<comment type="similarity">
    <text evidence="1">Belongs to the replication factor A protein 1 family.</text>
</comment>
<dbReference type="Pfam" id="PF16900">
    <property type="entry name" value="REPA_OB_2"/>
    <property type="match status" value="1"/>
</dbReference>
<dbReference type="SUPFAM" id="SSF50249">
    <property type="entry name" value="Nucleic acid-binding proteins"/>
    <property type="match status" value="2"/>
</dbReference>
<evidence type="ECO:0000256" key="3">
    <source>
        <dbReference type="ARBA" id="ARBA00022771"/>
    </source>
</evidence>
<feature type="compositionally biased region" description="Polar residues" evidence="6">
    <location>
        <begin position="1"/>
        <end position="12"/>
    </location>
</feature>
<dbReference type="InterPro" id="IPR031657">
    <property type="entry name" value="REPA_OB_2"/>
</dbReference>
<keyword evidence="5" id="KW-0238">DNA-binding</keyword>
<dbReference type="GO" id="GO:0003677">
    <property type="term" value="F:DNA binding"/>
    <property type="evidence" value="ECO:0007669"/>
    <property type="project" value="UniProtKB-KW"/>
</dbReference>
<feature type="domain" description="Replication protein A OB" evidence="8">
    <location>
        <begin position="150"/>
        <end position="242"/>
    </location>
</feature>
<accession>A0AAJ6QP88</accession>
<dbReference type="Proteomes" id="UP000694867">
    <property type="component" value="Unplaced"/>
</dbReference>
<proteinExistence type="inferred from homology"/>
<dbReference type="InterPro" id="IPR012340">
    <property type="entry name" value="NA-bd_OB-fold"/>
</dbReference>
<organism evidence="9 10">
    <name type="scientific">Galendromus occidentalis</name>
    <name type="common">western predatory mite</name>
    <dbReference type="NCBI Taxonomy" id="34638"/>
    <lineage>
        <taxon>Eukaryota</taxon>
        <taxon>Metazoa</taxon>
        <taxon>Ecdysozoa</taxon>
        <taxon>Arthropoda</taxon>
        <taxon>Chelicerata</taxon>
        <taxon>Arachnida</taxon>
        <taxon>Acari</taxon>
        <taxon>Parasitiformes</taxon>
        <taxon>Mesostigmata</taxon>
        <taxon>Gamasina</taxon>
        <taxon>Phytoseioidea</taxon>
        <taxon>Phytoseiidae</taxon>
        <taxon>Typhlodrominae</taxon>
        <taxon>Galendromus</taxon>
    </lineage>
</organism>
<keyword evidence="9" id="KW-1185">Reference proteome</keyword>
<evidence type="ECO:0000313" key="10">
    <source>
        <dbReference type="RefSeq" id="XP_003739166.1"/>
    </source>
</evidence>
<sequence>MPKELNTPSQSKAARKRESENKAASTAKKAKLLKNLDITKLGGIVHGRVVSKSNMKNWKKNNQEGKLFSFVIEDSSGSIQVVTSGDRCDALHEEITVGDCYRLNAFTLHESNPLYNKTKHPLEIHITKLSQVKKIQGKNLPRSKINNITIAEIMNTELNTLIDIIGIVYEVGHPQNLSCRDGVMRIKQNIRLVDNTLRVVNLGVWNNAQNFAGTEGKCVAITNLLVREYAGKKVLTTTDSTILKSEPNDPDLKTLEAWFTRDGQYQEFQELAIAKPSQATTSSVPDETNHP</sequence>
<dbReference type="Gene3D" id="2.40.50.140">
    <property type="entry name" value="Nucleic acid-binding proteins"/>
    <property type="match status" value="2"/>
</dbReference>
<dbReference type="FunFam" id="2.40.50.140:FF:000041">
    <property type="entry name" value="Replication protein A subunit"/>
    <property type="match status" value="1"/>
</dbReference>
<dbReference type="AlphaFoldDB" id="A0AAJ6QP88"/>
<dbReference type="RefSeq" id="XP_003739166.1">
    <property type="nucleotide sequence ID" value="XM_003739118.1"/>
</dbReference>
<feature type="domain" description="OB" evidence="7">
    <location>
        <begin position="45"/>
        <end position="104"/>
    </location>
</feature>
<dbReference type="GO" id="GO:0008270">
    <property type="term" value="F:zinc ion binding"/>
    <property type="evidence" value="ECO:0007669"/>
    <property type="project" value="UniProtKB-KW"/>
</dbReference>
<evidence type="ECO:0000256" key="1">
    <source>
        <dbReference type="ARBA" id="ARBA00005690"/>
    </source>
</evidence>
<dbReference type="CDD" id="cd04475">
    <property type="entry name" value="RPA1_DBD_B"/>
    <property type="match status" value="1"/>
</dbReference>
<evidence type="ECO:0000259" key="7">
    <source>
        <dbReference type="Pfam" id="PF01336"/>
    </source>
</evidence>
<reference evidence="10" key="1">
    <citation type="submission" date="2025-08" db="UniProtKB">
        <authorList>
            <consortium name="RefSeq"/>
        </authorList>
    </citation>
    <scope>IDENTIFICATION</scope>
</reference>
<dbReference type="Pfam" id="PF01336">
    <property type="entry name" value="tRNA_anti-codon"/>
    <property type="match status" value="1"/>
</dbReference>
<keyword evidence="4" id="KW-0862">Zinc</keyword>
<protein>
    <submittedName>
        <fullName evidence="10">Replication factor A protein 1-like</fullName>
    </submittedName>
</protein>
<evidence type="ECO:0000313" key="9">
    <source>
        <dbReference type="Proteomes" id="UP000694867"/>
    </source>
</evidence>
<feature type="region of interest" description="Disordered" evidence="6">
    <location>
        <begin position="1"/>
        <end position="27"/>
    </location>
</feature>
<dbReference type="GeneID" id="100908345"/>
<evidence type="ECO:0000259" key="8">
    <source>
        <dbReference type="Pfam" id="PF16900"/>
    </source>
</evidence>
<keyword evidence="2" id="KW-0479">Metal-binding</keyword>
<evidence type="ECO:0000256" key="5">
    <source>
        <dbReference type="ARBA" id="ARBA00023125"/>
    </source>
</evidence>
<evidence type="ECO:0000256" key="6">
    <source>
        <dbReference type="SAM" id="MobiDB-lite"/>
    </source>
</evidence>
<evidence type="ECO:0000256" key="2">
    <source>
        <dbReference type="ARBA" id="ARBA00022723"/>
    </source>
</evidence>
<dbReference type="KEGG" id="goe:100908345"/>
<name>A0AAJ6QP88_9ACAR</name>
<keyword evidence="3" id="KW-0863">Zinc-finger</keyword>
<evidence type="ECO:0000256" key="4">
    <source>
        <dbReference type="ARBA" id="ARBA00022833"/>
    </source>
</evidence>
<dbReference type="InterPro" id="IPR004365">
    <property type="entry name" value="NA-bd_OB_tRNA"/>
</dbReference>
<gene>
    <name evidence="10" type="primary">LOC100908345</name>
</gene>